<dbReference type="CDD" id="cd02812">
    <property type="entry name" value="PcrB_like"/>
    <property type="match status" value="1"/>
</dbReference>
<feature type="binding site" evidence="10">
    <location>
        <begin position="161"/>
        <end position="166"/>
    </location>
    <ligand>
        <name>sn-glycerol 1-phosphate</name>
        <dbReference type="ChEBI" id="CHEBI:57685"/>
    </ligand>
</feature>
<protein>
    <recommendedName>
        <fullName evidence="10">Geranylgeranylglyceryl phosphate synthase</fullName>
        <shortName evidence="10">GGGP synthase</shortName>
        <shortName evidence="10">GGGPS</shortName>
        <ecNumber evidence="10">2.5.1.41</ecNumber>
    </recommendedName>
    <alternativeName>
        <fullName evidence="10">(S)-3-O-geranylgeranylglyceryl phosphate synthase</fullName>
    </alternativeName>
    <alternativeName>
        <fullName evidence="10">Phosphoglycerol geranylgeranyltransferase</fullName>
    </alternativeName>
</protein>
<sequence length="239" mass="26128">MNPWDDWDHIVKIDPDKTLIDGETFEDVCATGTDAIAVGGTTGMTEEKMSRVIEACGKYQLPVYIEPSHDGAVVHSDALDGYLIPVVFNAGDVAWTTGVHKEWVRLDGDINWEKTFTEAYIVLNPDSSVATVTESNCDLEADEVASYAEVAEKMFGQQIVYIEYSGTLGDPEIVQAAHETLDTASLFYGGGIHDYDSAHEMAQHADTVIVGDLVHDEGVDAVRETVKGANDMKREIRPS</sequence>
<dbReference type="Pfam" id="PF01884">
    <property type="entry name" value="PcrB"/>
    <property type="match status" value="1"/>
</dbReference>
<dbReference type="RefSeq" id="WP_248908825.1">
    <property type="nucleotide sequence ID" value="NZ_CP109979.1"/>
</dbReference>
<keyword evidence="7 10" id="KW-0594">Phospholipid biosynthesis</keyword>
<evidence type="ECO:0000313" key="12">
    <source>
        <dbReference type="Proteomes" id="UP001596417"/>
    </source>
</evidence>
<dbReference type="InterPro" id="IPR026417">
    <property type="entry name" value="GGGPS_halobacteria"/>
</dbReference>
<evidence type="ECO:0000256" key="9">
    <source>
        <dbReference type="ARBA" id="ARBA00047288"/>
    </source>
</evidence>
<dbReference type="InterPro" id="IPR039074">
    <property type="entry name" value="GGGP/HepGP_synthase_I"/>
</dbReference>
<evidence type="ECO:0000256" key="3">
    <source>
        <dbReference type="ARBA" id="ARBA00022679"/>
    </source>
</evidence>
<dbReference type="Gene3D" id="3.20.20.390">
    <property type="entry name" value="FMN-linked oxidoreductases"/>
    <property type="match status" value="1"/>
</dbReference>
<accession>A0ABD5YXK4</accession>
<comment type="subcellular location">
    <subcellularLocation>
        <location evidence="10">Cytoplasm</location>
    </subcellularLocation>
</comment>
<keyword evidence="2 10" id="KW-0444">Lipid biosynthesis</keyword>
<keyword evidence="5 10" id="KW-0460">Magnesium</keyword>
<dbReference type="NCBIfam" id="NF003199">
    <property type="entry name" value="PRK04169.1-3"/>
    <property type="match status" value="1"/>
</dbReference>
<gene>
    <name evidence="11" type="ORF">ACFQL7_16630</name>
</gene>
<evidence type="ECO:0000256" key="10">
    <source>
        <dbReference type="HAMAP-Rule" id="MF_00112"/>
    </source>
</evidence>
<dbReference type="InterPro" id="IPR038597">
    <property type="entry name" value="GGGP/HepGP_synthase_sf"/>
</dbReference>
<feature type="binding site" evidence="10">
    <location>
        <position position="191"/>
    </location>
    <ligand>
        <name>sn-glycerol 1-phosphate</name>
        <dbReference type="ChEBI" id="CHEBI:57685"/>
    </ligand>
</feature>
<dbReference type="PANTHER" id="PTHR40029:SF2">
    <property type="entry name" value="HEPTAPRENYLGLYCERYL PHOSPHATE SYNTHASE"/>
    <property type="match status" value="1"/>
</dbReference>
<proteinExistence type="inferred from homology"/>
<dbReference type="NCBIfam" id="TIGR01768">
    <property type="entry name" value="GGGP-family"/>
    <property type="match status" value="1"/>
</dbReference>
<evidence type="ECO:0000313" key="11">
    <source>
        <dbReference type="EMBL" id="MFC7191265.1"/>
    </source>
</evidence>
<evidence type="ECO:0000256" key="5">
    <source>
        <dbReference type="ARBA" id="ARBA00022842"/>
    </source>
</evidence>
<comment type="caution">
    <text evidence="11">The sequence shown here is derived from an EMBL/GenBank/DDBJ whole genome shotgun (WGS) entry which is preliminary data.</text>
</comment>
<comment type="similarity">
    <text evidence="10">Belongs to the GGGP/HepGP synthase family. Group I subfamily.</text>
</comment>
<keyword evidence="1 10" id="KW-0963">Cytoplasm</keyword>
<keyword evidence="3 10" id="KW-0808">Transferase</keyword>
<dbReference type="Proteomes" id="UP001596417">
    <property type="component" value="Unassembled WGS sequence"/>
</dbReference>
<feature type="binding site" evidence="10">
    <location>
        <begin position="211"/>
        <end position="212"/>
    </location>
    <ligand>
        <name>sn-glycerol 1-phosphate</name>
        <dbReference type="ChEBI" id="CHEBI:57685"/>
    </ligand>
</feature>
<organism evidence="11 12">
    <name type="scientific">Halocatena marina</name>
    <dbReference type="NCBI Taxonomy" id="2934937"/>
    <lineage>
        <taxon>Archaea</taxon>
        <taxon>Methanobacteriati</taxon>
        <taxon>Methanobacteriota</taxon>
        <taxon>Stenosarchaea group</taxon>
        <taxon>Halobacteria</taxon>
        <taxon>Halobacteriales</taxon>
        <taxon>Natronomonadaceae</taxon>
        <taxon>Halocatena</taxon>
    </lineage>
</organism>
<comment type="pathway">
    <text evidence="10">Membrane lipid metabolism; glycerophospholipid metabolism.</text>
</comment>
<dbReference type="NCBIfam" id="TIGR04147">
    <property type="entry name" value="GGGPS_Halobact"/>
    <property type="match status" value="1"/>
</dbReference>
<dbReference type="GO" id="GO:0120536">
    <property type="term" value="F:heptaprenylglyceryl phosphate synthase activity"/>
    <property type="evidence" value="ECO:0007669"/>
    <property type="project" value="UniProtKB-ARBA"/>
</dbReference>
<reference evidence="11 12" key="1">
    <citation type="journal article" date="2019" name="Int. J. Syst. Evol. Microbiol.">
        <title>The Global Catalogue of Microorganisms (GCM) 10K type strain sequencing project: providing services to taxonomists for standard genome sequencing and annotation.</title>
        <authorList>
            <consortium name="The Broad Institute Genomics Platform"/>
            <consortium name="The Broad Institute Genome Sequencing Center for Infectious Disease"/>
            <person name="Wu L."/>
            <person name="Ma J."/>
        </authorList>
    </citation>
    <scope>NUCLEOTIDE SEQUENCE [LARGE SCALE GENOMIC DNA]</scope>
    <source>
        <strain evidence="11 12">RDMS1</strain>
    </source>
</reference>
<dbReference type="GO" id="GO:0047294">
    <property type="term" value="F:phosphoglycerol geranylgeranyltransferase activity"/>
    <property type="evidence" value="ECO:0007669"/>
    <property type="project" value="UniProtKB-UniRule"/>
</dbReference>
<dbReference type="PANTHER" id="PTHR40029">
    <property type="match status" value="1"/>
</dbReference>
<evidence type="ECO:0000256" key="8">
    <source>
        <dbReference type="ARBA" id="ARBA00023264"/>
    </source>
</evidence>
<dbReference type="GeneID" id="76200984"/>
<comment type="function">
    <text evidence="10">Prenyltransferase that catalyzes the transfer of the geranylgeranyl moiety of geranylgeranyl diphosphate (GGPP) to the C3 hydroxyl of sn-glycerol-1-phosphate (G1P). This reaction is the first ether-bond-formation step in the biosynthesis of archaeal membrane lipids.</text>
</comment>
<comment type="caution">
    <text evidence="10">Lacks conserved residue(s) required for the propagation of feature annotation.</text>
</comment>
<dbReference type="InterPro" id="IPR008205">
    <property type="entry name" value="GGGP_HepGP_synthase"/>
</dbReference>
<evidence type="ECO:0000256" key="1">
    <source>
        <dbReference type="ARBA" id="ARBA00022490"/>
    </source>
</evidence>
<dbReference type="EMBL" id="JBHTAX010000001">
    <property type="protein sequence ID" value="MFC7191265.1"/>
    <property type="molecule type" value="Genomic_DNA"/>
</dbReference>
<evidence type="ECO:0000256" key="4">
    <source>
        <dbReference type="ARBA" id="ARBA00022723"/>
    </source>
</evidence>
<name>A0ABD5YXK4_9EURY</name>
<dbReference type="GO" id="GO:0005737">
    <property type="term" value="C:cytoplasm"/>
    <property type="evidence" value="ECO:0007669"/>
    <property type="project" value="UniProtKB-SubCell"/>
</dbReference>
<dbReference type="SUPFAM" id="SSF51395">
    <property type="entry name" value="FMN-linked oxidoreductases"/>
    <property type="match status" value="1"/>
</dbReference>
<evidence type="ECO:0000256" key="7">
    <source>
        <dbReference type="ARBA" id="ARBA00023209"/>
    </source>
</evidence>
<keyword evidence="8 10" id="KW-1208">Phospholipid metabolism</keyword>
<dbReference type="EC" id="2.5.1.41" evidence="10"/>
<comment type="catalytic activity">
    <reaction evidence="9 10">
        <text>sn-glycerol 1-phosphate + (2E,6E,10E)-geranylgeranyl diphosphate = sn-3-O-(geranylgeranyl)glycerol 1-phosphate + diphosphate</text>
        <dbReference type="Rhea" id="RHEA:23404"/>
        <dbReference type="ChEBI" id="CHEBI:33019"/>
        <dbReference type="ChEBI" id="CHEBI:57677"/>
        <dbReference type="ChEBI" id="CHEBI:57685"/>
        <dbReference type="ChEBI" id="CHEBI:58756"/>
        <dbReference type="EC" id="2.5.1.41"/>
    </reaction>
</comment>
<feature type="binding site" evidence="10">
    <location>
        <position position="41"/>
    </location>
    <ligand>
        <name>Mg(2+)</name>
        <dbReference type="ChEBI" id="CHEBI:18420"/>
    </ligand>
</feature>
<keyword evidence="4 10" id="KW-0479">Metal-binding</keyword>
<evidence type="ECO:0000256" key="6">
    <source>
        <dbReference type="ARBA" id="ARBA00023098"/>
    </source>
</evidence>
<dbReference type="HAMAP" id="MF_00112">
    <property type="entry name" value="GGGP_HepGP_synthase"/>
    <property type="match status" value="1"/>
</dbReference>
<evidence type="ECO:0000256" key="2">
    <source>
        <dbReference type="ARBA" id="ARBA00022516"/>
    </source>
</evidence>
<dbReference type="GO" id="GO:0000287">
    <property type="term" value="F:magnesium ion binding"/>
    <property type="evidence" value="ECO:0007669"/>
    <property type="project" value="UniProtKB-UniRule"/>
</dbReference>
<feature type="binding site" evidence="10">
    <location>
        <position position="12"/>
    </location>
    <ligand>
        <name>sn-glycerol 1-phosphate</name>
        <dbReference type="ChEBI" id="CHEBI:57685"/>
    </ligand>
</feature>
<dbReference type="GO" id="GO:0046474">
    <property type="term" value="P:glycerophospholipid biosynthetic process"/>
    <property type="evidence" value="ECO:0007669"/>
    <property type="project" value="UniProtKB-UniRule"/>
</dbReference>
<comment type="cofactor">
    <cofactor evidence="10">
        <name>Mg(2+)</name>
        <dbReference type="ChEBI" id="CHEBI:18420"/>
    </cofactor>
</comment>
<keyword evidence="6 10" id="KW-0443">Lipid metabolism</keyword>
<feature type="binding site" evidence="10">
    <location>
        <position position="14"/>
    </location>
    <ligand>
        <name>Mg(2+)</name>
        <dbReference type="ChEBI" id="CHEBI:18420"/>
    </ligand>
</feature>
<dbReference type="AlphaFoldDB" id="A0ABD5YXK4"/>
<keyword evidence="12" id="KW-1185">Reference proteome</keyword>